<evidence type="ECO:0000313" key="4">
    <source>
        <dbReference type="EMBL" id="MFC3883495.1"/>
    </source>
</evidence>
<dbReference type="NCBIfam" id="TIGR00229">
    <property type="entry name" value="sensory_box"/>
    <property type="match status" value="1"/>
</dbReference>
<dbReference type="SMART" id="SM00091">
    <property type="entry name" value="PAS"/>
    <property type="match status" value="1"/>
</dbReference>
<dbReference type="RefSeq" id="WP_377914029.1">
    <property type="nucleotide sequence ID" value="NZ_JBHRZT010000032.1"/>
</dbReference>
<dbReference type="SUPFAM" id="SSF55785">
    <property type="entry name" value="PYP-like sensor domain (PAS domain)"/>
    <property type="match status" value="1"/>
</dbReference>
<evidence type="ECO:0000259" key="3">
    <source>
        <dbReference type="PROSITE" id="PS50113"/>
    </source>
</evidence>
<protein>
    <submittedName>
        <fullName evidence="4">PAS domain S-box protein</fullName>
    </submittedName>
</protein>
<keyword evidence="1" id="KW-0812">Transmembrane</keyword>
<dbReference type="PANTHER" id="PTHR46663:SF3">
    <property type="entry name" value="SLL0267 PROTEIN"/>
    <property type="match status" value="1"/>
</dbReference>
<reference evidence="5" key="1">
    <citation type="journal article" date="2019" name="Int. J. Syst. Evol. Microbiol.">
        <title>The Global Catalogue of Microorganisms (GCM) 10K type strain sequencing project: providing services to taxonomists for standard genome sequencing and annotation.</title>
        <authorList>
            <consortium name="The Broad Institute Genomics Platform"/>
            <consortium name="The Broad Institute Genome Sequencing Center for Infectious Disease"/>
            <person name="Wu L."/>
            <person name="Ma J."/>
        </authorList>
    </citation>
    <scope>NUCLEOTIDE SEQUENCE [LARGE SCALE GENOMIC DNA]</scope>
    <source>
        <strain evidence="5">CCUG 61889</strain>
    </source>
</reference>
<dbReference type="InterPro" id="IPR035965">
    <property type="entry name" value="PAS-like_dom_sf"/>
</dbReference>
<dbReference type="Gene3D" id="1.20.1250.20">
    <property type="entry name" value="MFS general substrate transporter like domains"/>
    <property type="match status" value="1"/>
</dbReference>
<dbReference type="InterPro" id="IPR000014">
    <property type="entry name" value="PAS"/>
</dbReference>
<feature type="transmembrane region" description="Helical" evidence="1">
    <location>
        <begin position="108"/>
        <end position="127"/>
    </location>
</feature>
<dbReference type="PROSITE" id="PS50113">
    <property type="entry name" value="PAC"/>
    <property type="match status" value="1"/>
</dbReference>
<keyword evidence="1" id="KW-0472">Membrane</keyword>
<organism evidence="4 5">
    <name type="scientific">Bacillus songklensis</name>
    <dbReference type="NCBI Taxonomy" id="1069116"/>
    <lineage>
        <taxon>Bacteria</taxon>
        <taxon>Bacillati</taxon>
        <taxon>Bacillota</taxon>
        <taxon>Bacilli</taxon>
        <taxon>Bacillales</taxon>
        <taxon>Bacillaceae</taxon>
        <taxon>Bacillus</taxon>
    </lineage>
</organism>
<dbReference type="Gene3D" id="3.30.450.20">
    <property type="entry name" value="PAS domain"/>
    <property type="match status" value="1"/>
</dbReference>
<proteinExistence type="predicted"/>
<feature type="domain" description="PAC" evidence="3">
    <location>
        <begin position="269"/>
        <end position="321"/>
    </location>
</feature>
<dbReference type="CDD" id="cd00130">
    <property type="entry name" value="PAS"/>
    <property type="match status" value="1"/>
</dbReference>
<dbReference type="InterPro" id="IPR036259">
    <property type="entry name" value="MFS_trans_sf"/>
</dbReference>
<dbReference type="PROSITE" id="PS50112">
    <property type="entry name" value="PAS"/>
    <property type="match status" value="1"/>
</dbReference>
<feature type="transmembrane region" description="Helical" evidence="1">
    <location>
        <begin position="139"/>
        <end position="164"/>
    </location>
</feature>
<dbReference type="InterPro" id="IPR052163">
    <property type="entry name" value="DGC-Regulatory_Protein"/>
</dbReference>
<comment type="caution">
    <text evidence="4">The sequence shown here is derived from an EMBL/GenBank/DDBJ whole genome shotgun (WGS) entry which is preliminary data.</text>
</comment>
<name>A0ABV8B0R6_9BACI</name>
<dbReference type="SUPFAM" id="SSF103473">
    <property type="entry name" value="MFS general substrate transporter"/>
    <property type="match status" value="1"/>
</dbReference>
<gene>
    <name evidence="4" type="ORF">ACFOU2_08225</name>
</gene>
<dbReference type="Pfam" id="PF13426">
    <property type="entry name" value="PAS_9"/>
    <property type="match status" value="1"/>
</dbReference>
<feature type="transmembrane region" description="Helical" evidence="1">
    <location>
        <begin position="170"/>
        <end position="193"/>
    </location>
</feature>
<dbReference type="PANTHER" id="PTHR46663">
    <property type="entry name" value="DIGUANYLATE CYCLASE DGCT-RELATED"/>
    <property type="match status" value="1"/>
</dbReference>
<feature type="domain" description="PAS" evidence="2">
    <location>
        <begin position="202"/>
        <end position="242"/>
    </location>
</feature>
<dbReference type="InterPro" id="IPR001610">
    <property type="entry name" value="PAC"/>
</dbReference>
<evidence type="ECO:0000313" key="5">
    <source>
        <dbReference type="Proteomes" id="UP001595752"/>
    </source>
</evidence>
<sequence length="330" mass="36803">MRETVTMNQKTGRSINDAFASDFAKSVFLTVSAIIVLSFIGTRMFTHIDLNLYDYMVGTIVFIGGFFYRFIAWGERPPTKIFIKKRLKLLFRKSTPKTSVDHLAVYNFIWSCLTIAFYAGIGNGVIFKLVPTFFHKQAGVVNGIVSAMGGLGGFFPPLILTTLFKLTGHYAIGFMALSEIALASLILVIWMYFQDKLGFSSQVINSTVEGIMDTDKKGNIISVNPAFTKLTGYQGEEVLGKTPNLLKSGIQANAFYNDMWTSIEQKGFWQGDIWNRRKDGKNYLEWLTISAIKNEAGEVVPYAGMFSDITDHKAKSVNARRVGDGDFASK</sequence>
<evidence type="ECO:0000259" key="2">
    <source>
        <dbReference type="PROSITE" id="PS50112"/>
    </source>
</evidence>
<feature type="transmembrane region" description="Helical" evidence="1">
    <location>
        <begin position="52"/>
        <end position="71"/>
    </location>
</feature>
<evidence type="ECO:0000256" key="1">
    <source>
        <dbReference type="SAM" id="Phobius"/>
    </source>
</evidence>
<keyword evidence="1" id="KW-1133">Transmembrane helix</keyword>
<dbReference type="EMBL" id="JBHRZT010000032">
    <property type="protein sequence ID" value="MFC3883495.1"/>
    <property type="molecule type" value="Genomic_DNA"/>
</dbReference>
<dbReference type="Proteomes" id="UP001595752">
    <property type="component" value="Unassembled WGS sequence"/>
</dbReference>
<accession>A0ABV8B0R6</accession>
<keyword evidence="5" id="KW-1185">Reference proteome</keyword>
<dbReference type="InterPro" id="IPR000700">
    <property type="entry name" value="PAS-assoc_C"/>
</dbReference>
<dbReference type="SMART" id="SM00086">
    <property type="entry name" value="PAC"/>
    <property type="match status" value="1"/>
</dbReference>
<feature type="transmembrane region" description="Helical" evidence="1">
    <location>
        <begin position="23"/>
        <end position="40"/>
    </location>
</feature>